<keyword evidence="5 8" id="KW-0812">Transmembrane</keyword>
<keyword evidence="8" id="KW-0997">Cell inner membrane</keyword>
<feature type="transmembrane region" description="Helical" evidence="8">
    <location>
        <begin position="425"/>
        <end position="453"/>
    </location>
</feature>
<feature type="transmembrane region" description="Helical" evidence="8">
    <location>
        <begin position="141"/>
        <end position="164"/>
    </location>
</feature>
<reference evidence="9 10" key="1">
    <citation type="submission" date="2018-03" db="EMBL/GenBank/DDBJ databases">
        <title>Genomic Encyclopedia of Archaeal and Bacterial Type Strains, Phase II (KMG-II): from individual species to whole genera.</title>
        <authorList>
            <person name="Goeker M."/>
        </authorList>
    </citation>
    <scope>NUCLEOTIDE SEQUENCE [LARGE SCALE GENOMIC DNA]</scope>
    <source>
        <strain evidence="9 10">DSM 29328</strain>
    </source>
</reference>
<keyword evidence="7 8" id="KW-0472">Membrane</keyword>
<dbReference type="PANTHER" id="PTHR30003:SF0">
    <property type="entry name" value="GLYCOLATE PERMEASE GLCA-RELATED"/>
    <property type="match status" value="1"/>
</dbReference>
<feature type="transmembrane region" description="Helical" evidence="8">
    <location>
        <begin position="105"/>
        <end position="134"/>
    </location>
</feature>
<organism evidence="9 10">
    <name type="scientific">Aliiruegeria haliotis</name>
    <dbReference type="NCBI Taxonomy" id="1280846"/>
    <lineage>
        <taxon>Bacteria</taxon>
        <taxon>Pseudomonadati</taxon>
        <taxon>Pseudomonadota</taxon>
        <taxon>Alphaproteobacteria</taxon>
        <taxon>Rhodobacterales</taxon>
        <taxon>Roseobacteraceae</taxon>
        <taxon>Aliiruegeria</taxon>
    </lineage>
</organism>
<evidence type="ECO:0000256" key="8">
    <source>
        <dbReference type="RuleBase" id="RU365092"/>
    </source>
</evidence>
<feature type="transmembrane region" description="Helical" evidence="8">
    <location>
        <begin position="388"/>
        <end position="413"/>
    </location>
</feature>
<dbReference type="RefSeq" id="WP_106208551.1">
    <property type="nucleotide sequence ID" value="NZ_PVTD01000024.1"/>
</dbReference>
<proteinExistence type="inferred from homology"/>
<feature type="transmembrane region" description="Helical" evidence="8">
    <location>
        <begin position="236"/>
        <end position="257"/>
    </location>
</feature>
<keyword evidence="3 8" id="KW-0813">Transport</keyword>
<dbReference type="OrthoDB" id="9761056at2"/>
<feature type="transmembrane region" description="Helical" evidence="8">
    <location>
        <begin position="28"/>
        <end position="46"/>
    </location>
</feature>
<dbReference type="GO" id="GO:0005886">
    <property type="term" value="C:plasma membrane"/>
    <property type="evidence" value="ECO:0007669"/>
    <property type="project" value="UniProtKB-SubCell"/>
</dbReference>
<gene>
    <name evidence="9" type="ORF">CLV78_12411</name>
</gene>
<evidence type="ECO:0000256" key="7">
    <source>
        <dbReference type="ARBA" id="ARBA00023136"/>
    </source>
</evidence>
<evidence type="ECO:0000256" key="5">
    <source>
        <dbReference type="ARBA" id="ARBA00022692"/>
    </source>
</evidence>
<feature type="transmembrane region" description="Helical" evidence="8">
    <location>
        <begin position="184"/>
        <end position="205"/>
    </location>
</feature>
<keyword evidence="10" id="KW-1185">Reference proteome</keyword>
<comment type="caution">
    <text evidence="9">The sequence shown here is derived from an EMBL/GenBank/DDBJ whole genome shotgun (WGS) entry which is preliminary data.</text>
</comment>
<evidence type="ECO:0000256" key="3">
    <source>
        <dbReference type="ARBA" id="ARBA00022448"/>
    </source>
</evidence>
<dbReference type="EMBL" id="PVTD01000024">
    <property type="protein sequence ID" value="PRY19344.1"/>
    <property type="molecule type" value="Genomic_DNA"/>
</dbReference>
<dbReference type="Proteomes" id="UP000239480">
    <property type="component" value="Unassembled WGS sequence"/>
</dbReference>
<feature type="transmembrane region" description="Helical" evidence="8">
    <location>
        <begin position="58"/>
        <end position="76"/>
    </location>
</feature>
<dbReference type="GO" id="GO:0015129">
    <property type="term" value="F:lactate transmembrane transporter activity"/>
    <property type="evidence" value="ECO:0007669"/>
    <property type="project" value="UniProtKB-UniRule"/>
</dbReference>
<evidence type="ECO:0000256" key="2">
    <source>
        <dbReference type="ARBA" id="ARBA00010100"/>
    </source>
</evidence>
<evidence type="ECO:0000256" key="6">
    <source>
        <dbReference type="ARBA" id="ARBA00022989"/>
    </source>
</evidence>
<comment type="subcellular location">
    <subcellularLocation>
        <location evidence="8">Cell inner membrane</location>
        <topology evidence="8">Multi-pass membrane protein</topology>
    </subcellularLocation>
    <subcellularLocation>
        <location evidence="1">Cell membrane</location>
        <topology evidence="1">Multi-pass membrane protein</topology>
    </subcellularLocation>
</comment>
<evidence type="ECO:0000256" key="4">
    <source>
        <dbReference type="ARBA" id="ARBA00022475"/>
    </source>
</evidence>
<feature type="transmembrane region" description="Helical" evidence="8">
    <location>
        <begin position="212"/>
        <end position="230"/>
    </location>
</feature>
<accession>A0A2T0RDT4</accession>
<evidence type="ECO:0000256" key="1">
    <source>
        <dbReference type="ARBA" id="ARBA00004651"/>
    </source>
</evidence>
<dbReference type="AlphaFoldDB" id="A0A2T0RDT4"/>
<comment type="function">
    <text evidence="8">Uptake of L-lactate across the membrane. Can also transport D-lactate and glycolate.</text>
</comment>
<evidence type="ECO:0000313" key="10">
    <source>
        <dbReference type="Proteomes" id="UP000239480"/>
    </source>
</evidence>
<keyword evidence="6 8" id="KW-1133">Transmembrane helix</keyword>
<dbReference type="NCBIfam" id="TIGR00795">
    <property type="entry name" value="lctP"/>
    <property type="match status" value="1"/>
</dbReference>
<dbReference type="GO" id="GO:0015295">
    <property type="term" value="F:solute:proton symporter activity"/>
    <property type="evidence" value="ECO:0007669"/>
    <property type="project" value="TreeGrafter"/>
</dbReference>
<comment type="similarity">
    <text evidence="2 8">Belongs to the lactate permease family.</text>
</comment>
<dbReference type="Pfam" id="PF02652">
    <property type="entry name" value="Lactate_perm"/>
    <property type="match status" value="1"/>
</dbReference>
<sequence>MSFLVAIAPIALLIFLMTKRNSTPSHVALPIAALLVYAVQLVWFEADPNLVNATVVKGLLTAWTPILIVWGAIFMFRTMEVTGAMDVVRNWLNGVSTNCVAQLMIIGWAFSFLIEGASGFGTPAALAAPILVGLGFPALKVALFCLVMNSVPVSFGAVGTPIWFGLGGLGLSESDLLEIGAQTALIHMAAALIVPVIALLFVVGWREVRANLGYVYLSIIACVVPYLLIAQVSYEFPALIGGAFGTVASVWLAGRGIGLSREGNPPSERARLPMPDLLKATFPLWGAVAILIVTRIEPLGLKGFLTDATPVLEADLGSVGHVATSASLVLSLNHIFAANINWAVQLLYIPAFLPFFAVSCLAFLLYRTPAGQIREIAADSHARMKNPIIALSAALVMVQLLLAGGDTSLVVLIGTSFSEVIGAQWIYCAALLGALGSFFSGSATISSLTFGGVQDSIAASLDLDRTLILSLQSVGGAMGNMVCINNIVAVCTILGISNQEGDILKRTIVPMGAYAAIAAAAGAML</sequence>
<name>A0A2T0RDT4_9RHOB</name>
<protein>
    <recommendedName>
        <fullName evidence="8">L-lactate permease</fullName>
    </recommendedName>
</protein>
<feature type="transmembrane region" description="Helical" evidence="8">
    <location>
        <begin position="277"/>
        <end position="296"/>
    </location>
</feature>
<evidence type="ECO:0000313" key="9">
    <source>
        <dbReference type="EMBL" id="PRY19344.1"/>
    </source>
</evidence>
<dbReference type="PANTHER" id="PTHR30003">
    <property type="entry name" value="L-LACTATE PERMEASE"/>
    <property type="match status" value="1"/>
</dbReference>
<keyword evidence="4" id="KW-1003">Cell membrane</keyword>
<feature type="transmembrane region" description="Helical" evidence="8">
    <location>
        <begin position="347"/>
        <end position="368"/>
    </location>
</feature>
<dbReference type="InterPro" id="IPR003804">
    <property type="entry name" value="Lactate_perm"/>
</dbReference>